<sequence>MKNIILICSLILAFTACKTDDKRKVVDTVDAIPELKKEEHSVDIADLPIYIDSTNYVIHPIGTYSIENSRSSKYSGDSFYSQNYSVAKYNGYRIAGDLSNVKFQDIHSDVLKPLTNNIIKIHQMSFLFESFKTLKKGYYVYDVIDKDTNANGKLDRQDLKSIYISYNDGSHFKRLSPEHQDLIEWKPLPINSRLYFKTIEDTDNNGEFDKKDKMHYFYYDLKATDAKVTEYFPI</sequence>
<comment type="caution">
    <text evidence="1">The sequence shown here is derived from an EMBL/GenBank/DDBJ whole genome shotgun (WGS) entry which is preliminary data.</text>
</comment>
<proteinExistence type="predicted"/>
<gene>
    <name evidence="1" type="ORF">MUY34_05925</name>
</gene>
<dbReference type="PROSITE" id="PS00018">
    <property type="entry name" value="EF_HAND_1"/>
    <property type="match status" value="1"/>
</dbReference>
<name>A0ABT0H6Z7_9FLAO</name>
<evidence type="ECO:0000313" key="1">
    <source>
        <dbReference type="EMBL" id="MCK8480152.1"/>
    </source>
</evidence>
<dbReference type="RefSeq" id="WP_248412336.1">
    <property type="nucleotide sequence ID" value="NZ_JALPQF010000004.1"/>
</dbReference>
<protein>
    <recommendedName>
        <fullName evidence="3">EF-hand domain-containing protein</fullName>
    </recommendedName>
</protein>
<organism evidence="1 2">
    <name type="scientific">Psychroserpens algicola</name>
    <dbReference type="NCBI Taxonomy" id="1719034"/>
    <lineage>
        <taxon>Bacteria</taxon>
        <taxon>Pseudomonadati</taxon>
        <taxon>Bacteroidota</taxon>
        <taxon>Flavobacteriia</taxon>
        <taxon>Flavobacteriales</taxon>
        <taxon>Flavobacteriaceae</taxon>
        <taxon>Psychroserpens</taxon>
    </lineage>
</organism>
<dbReference type="InterPro" id="IPR018247">
    <property type="entry name" value="EF_Hand_1_Ca_BS"/>
</dbReference>
<accession>A0ABT0H6Z7</accession>
<reference evidence="1" key="1">
    <citation type="submission" date="2022-04" db="EMBL/GenBank/DDBJ databases">
        <authorList>
            <person name="Ren T."/>
        </authorList>
    </citation>
    <scope>NUCLEOTIDE SEQUENCE</scope>
    <source>
        <strain evidence="1">F63249</strain>
    </source>
</reference>
<dbReference type="PROSITE" id="PS51257">
    <property type="entry name" value="PROKAR_LIPOPROTEIN"/>
    <property type="match status" value="1"/>
</dbReference>
<dbReference type="Proteomes" id="UP001203687">
    <property type="component" value="Unassembled WGS sequence"/>
</dbReference>
<keyword evidence="2" id="KW-1185">Reference proteome</keyword>
<dbReference type="EMBL" id="JALPQF010000004">
    <property type="protein sequence ID" value="MCK8480152.1"/>
    <property type="molecule type" value="Genomic_DNA"/>
</dbReference>
<evidence type="ECO:0008006" key="3">
    <source>
        <dbReference type="Google" id="ProtNLM"/>
    </source>
</evidence>
<evidence type="ECO:0000313" key="2">
    <source>
        <dbReference type="Proteomes" id="UP001203687"/>
    </source>
</evidence>